<evidence type="ECO:0000313" key="9">
    <source>
        <dbReference type="EMBL" id="AEH90911.1"/>
    </source>
</evidence>
<name>F7Y8Q0_MESOW</name>
<dbReference type="PANTHER" id="PTHR30472">
    <property type="entry name" value="FERRIC ENTEROBACTIN TRANSPORT SYSTEM PERMEASE PROTEIN"/>
    <property type="match status" value="1"/>
</dbReference>
<accession>F7Y8Q0</accession>
<dbReference type="CDD" id="cd06550">
    <property type="entry name" value="TM_ABC_iron-siderophores_like"/>
    <property type="match status" value="2"/>
</dbReference>
<feature type="transmembrane region" description="Helical" evidence="8">
    <location>
        <begin position="259"/>
        <end position="290"/>
    </location>
</feature>
<feature type="transmembrane region" description="Helical" evidence="8">
    <location>
        <begin position="330"/>
        <end position="352"/>
    </location>
</feature>
<dbReference type="HOGENOM" id="CLU_013016_7_3_5"/>
<comment type="subcellular location">
    <subcellularLocation>
        <location evidence="1">Cell membrane</location>
        <topology evidence="1">Multi-pass membrane protein</topology>
    </subcellularLocation>
</comment>
<evidence type="ECO:0000256" key="4">
    <source>
        <dbReference type="ARBA" id="ARBA00022475"/>
    </source>
</evidence>
<dbReference type="SUPFAM" id="SSF81345">
    <property type="entry name" value="ABC transporter involved in vitamin B12 uptake, BtuC"/>
    <property type="match status" value="2"/>
</dbReference>
<keyword evidence="6 8" id="KW-1133">Transmembrane helix</keyword>
<dbReference type="InterPro" id="IPR037294">
    <property type="entry name" value="ABC_BtuC-like"/>
</dbReference>
<feature type="transmembrane region" description="Helical" evidence="8">
    <location>
        <begin position="631"/>
        <end position="649"/>
    </location>
</feature>
<evidence type="ECO:0000256" key="7">
    <source>
        <dbReference type="ARBA" id="ARBA00023136"/>
    </source>
</evidence>
<dbReference type="Gene3D" id="1.10.3470.10">
    <property type="entry name" value="ABC transporter involved in vitamin B12 uptake, BtuC"/>
    <property type="match status" value="2"/>
</dbReference>
<keyword evidence="3" id="KW-0813">Transport</keyword>
<reference evidence="9 10" key="1">
    <citation type="submission" date="2010-10" db="EMBL/GenBank/DDBJ databases">
        <title>Complete sequence of Mesorhizobium opportunistum WSM2075.</title>
        <authorList>
            <consortium name="US DOE Joint Genome Institute"/>
            <person name="Lucas S."/>
            <person name="Copeland A."/>
            <person name="Lapidus A."/>
            <person name="Cheng J.-F."/>
            <person name="Bruce D."/>
            <person name="Goodwin L."/>
            <person name="Pitluck S."/>
            <person name="Chertkov O."/>
            <person name="Misra M."/>
            <person name="Detter J.C."/>
            <person name="Han C."/>
            <person name="Tapia R."/>
            <person name="Land M."/>
            <person name="Hauser L."/>
            <person name="Kyrpides N."/>
            <person name="Ovchinnikova G."/>
            <person name="Mavrommatis K.M."/>
            <person name="Tiwari R.P."/>
            <person name="Howieson J.G."/>
            <person name="O'Hara G.W."/>
            <person name="Nandasena K.G."/>
            <person name="Woyke T."/>
        </authorList>
    </citation>
    <scope>NUCLEOTIDE SEQUENCE [LARGE SCALE GENOMIC DNA]</scope>
    <source>
        <strain evidence="10">LMG 24607 / HAMBI 3007 / WSM2075</strain>
    </source>
</reference>
<feature type="transmembrane region" description="Helical" evidence="8">
    <location>
        <begin position="33"/>
        <end position="54"/>
    </location>
</feature>
<keyword evidence="4" id="KW-1003">Cell membrane</keyword>
<feature type="transmembrane region" description="Helical" evidence="8">
    <location>
        <begin position="116"/>
        <end position="138"/>
    </location>
</feature>
<feature type="transmembrane region" description="Helical" evidence="8">
    <location>
        <begin position="302"/>
        <end position="324"/>
    </location>
</feature>
<feature type="transmembrane region" description="Helical" evidence="8">
    <location>
        <begin position="546"/>
        <end position="566"/>
    </location>
</feature>
<evidence type="ECO:0000256" key="6">
    <source>
        <dbReference type="ARBA" id="ARBA00022989"/>
    </source>
</evidence>
<feature type="transmembrane region" description="Helical" evidence="8">
    <location>
        <begin position="573"/>
        <end position="590"/>
    </location>
</feature>
<keyword evidence="5 8" id="KW-0812">Transmembrane</keyword>
<dbReference type="STRING" id="536019.Mesop_6589"/>
<dbReference type="InterPro" id="IPR000522">
    <property type="entry name" value="ABC_transptr_permease_BtuC"/>
</dbReference>
<feature type="transmembrane region" description="Helical" evidence="8">
    <location>
        <begin position="449"/>
        <end position="468"/>
    </location>
</feature>
<feature type="transmembrane region" description="Helical" evidence="8">
    <location>
        <begin position="144"/>
        <end position="162"/>
    </location>
</feature>
<dbReference type="RefSeq" id="WP_013897226.1">
    <property type="nucleotide sequence ID" value="NC_015675.1"/>
</dbReference>
<feature type="transmembrane region" description="Helical" evidence="8">
    <location>
        <begin position="596"/>
        <end position="619"/>
    </location>
</feature>
<dbReference type="GO" id="GO:0033214">
    <property type="term" value="P:siderophore-iron import into cell"/>
    <property type="evidence" value="ECO:0007669"/>
    <property type="project" value="TreeGrafter"/>
</dbReference>
<gene>
    <name evidence="9" type="ordered locus">Mesop_6589</name>
</gene>
<dbReference type="KEGG" id="mop:Mesop_6589"/>
<evidence type="ECO:0000256" key="3">
    <source>
        <dbReference type="ARBA" id="ARBA00022448"/>
    </source>
</evidence>
<dbReference type="NCBIfam" id="NF007866">
    <property type="entry name" value="PRK10577.1-2"/>
    <property type="match status" value="1"/>
</dbReference>
<dbReference type="PANTHER" id="PTHR30472:SF37">
    <property type="entry name" value="FE(3+) DICITRATE TRANSPORT SYSTEM PERMEASE PROTEIN FECD-RELATED"/>
    <property type="match status" value="1"/>
</dbReference>
<feature type="transmembrane region" description="Helical" evidence="8">
    <location>
        <begin position="82"/>
        <end position="104"/>
    </location>
</feature>
<proteinExistence type="inferred from homology"/>
<feature type="transmembrane region" description="Helical" evidence="8">
    <location>
        <begin position="169"/>
        <end position="192"/>
    </location>
</feature>
<dbReference type="eggNOG" id="COG0609">
    <property type="taxonomic scope" value="Bacteria"/>
</dbReference>
<feature type="transmembrane region" description="Helical" evidence="8">
    <location>
        <begin position="505"/>
        <end position="526"/>
    </location>
</feature>
<feature type="transmembrane region" description="Helical" evidence="8">
    <location>
        <begin position="416"/>
        <end position="437"/>
    </location>
</feature>
<evidence type="ECO:0000313" key="10">
    <source>
        <dbReference type="Proteomes" id="UP000001623"/>
    </source>
</evidence>
<dbReference type="GO" id="GO:0022857">
    <property type="term" value="F:transmembrane transporter activity"/>
    <property type="evidence" value="ECO:0007669"/>
    <property type="project" value="InterPro"/>
</dbReference>
<evidence type="ECO:0000256" key="8">
    <source>
        <dbReference type="SAM" id="Phobius"/>
    </source>
</evidence>
<keyword evidence="7 8" id="KW-0472">Membrane</keyword>
<evidence type="ECO:0000256" key="5">
    <source>
        <dbReference type="ARBA" id="ARBA00022692"/>
    </source>
</evidence>
<feature type="transmembrane region" description="Helical" evidence="8">
    <location>
        <begin position="474"/>
        <end position="493"/>
    </location>
</feature>
<evidence type="ECO:0000256" key="2">
    <source>
        <dbReference type="ARBA" id="ARBA00007935"/>
    </source>
</evidence>
<dbReference type="Pfam" id="PF01032">
    <property type="entry name" value="FecCD"/>
    <property type="match status" value="2"/>
</dbReference>
<comment type="similarity">
    <text evidence="2">Belongs to the binding-protein-dependent transport system permease family. FecCD subfamily.</text>
</comment>
<dbReference type="EMBL" id="CP002279">
    <property type="protein sequence ID" value="AEH90911.1"/>
    <property type="molecule type" value="Genomic_DNA"/>
</dbReference>
<dbReference type="GO" id="GO:0005886">
    <property type="term" value="C:plasma membrane"/>
    <property type="evidence" value="ECO:0007669"/>
    <property type="project" value="UniProtKB-SubCell"/>
</dbReference>
<dbReference type="Proteomes" id="UP000001623">
    <property type="component" value="Chromosome"/>
</dbReference>
<protein>
    <submittedName>
        <fullName evidence="9">Transport system permease protein</fullName>
    </submittedName>
</protein>
<organism evidence="9 10">
    <name type="scientific">Mesorhizobium opportunistum (strain LMG 24607 / HAMBI 3007 / WSM2075)</name>
    <dbReference type="NCBI Taxonomy" id="536019"/>
    <lineage>
        <taxon>Bacteria</taxon>
        <taxon>Pseudomonadati</taxon>
        <taxon>Pseudomonadota</taxon>
        <taxon>Alphaproteobacteria</taxon>
        <taxon>Hyphomicrobiales</taxon>
        <taxon>Phyllobacteriaceae</taxon>
        <taxon>Mesorhizobium</taxon>
    </lineage>
</organism>
<sequence>MAEQEAILSDDTSLAPPVCASSFPILKKYPAGAILLCAVLVGVAAAASLSNMIVQLPPALWLNALASPDIGDMRQVLVHYAFLPRLAVSLLCGAALGLAGTVLQQVLRNPLASPETVGVSAGAYLALALTTLLAPSLLAFGREWVALAGAFTALAAVFALSWHKGLSPLAVVLAGLVVSLYAGAIGAALVVLRHEWLASLFIWGAGSLGQQDWSTTLWLLPRLGGTALAIGLMARPLTLLGLGDEGARSLGVPLGVWRFAGLAAAVALIAFVVAAVGVIGFVGLAAATLARIGGARRLGQQLLMAPLIGGALLWTVDQGVQVATGPQGDLLPTGAMTALLGAPLLLWLLPRLKLATETLSLGSEHLPRARRPGLALAAIGGLLLLLLALALLYAPGPHGWTFASGDQLQPLLSWRLPRVCAALAAGAMLALAGLMMQRLTGNPMASPEVLGISAGAALGMMVALFSLSDAGRPVQTAAATIGAFAALLVTLAIGRRAAYAPERLLLAGVALTALFDALILVLTATGDPRAMLLLNWLTGSTYGVDANSALLTSAIAFCLFLLAPLFMRWLDMLPLGSAAVQGLGVNLSAARLLVLLMVAALTAASTLVVGPLTFIGLMAPHLARRLGLARALPQAVGAVLAGALIMVAADWIGRTAIFPRQIPAGLVATLIGGPVLMWLLRRR</sequence>
<dbReference type="AlphaFoldDB" id="F7Y8Q0"/>
<feature type="transmembrane region" description="Helical" evidence="8">
    <location>
        <begin position="373"/>
        <end position="396"/>
    </location>
</feature>
<evidence type="ECO:0000256" key="1">
    <source>
        <dbReference type="ARBA" id="ARBA00004651"/>
    </source>
</evidence>
<feature type="transmembrane region" description="Helical" evidence="8">
    <location>
        <begin position="661"/>
        <end position="680"/>
    </location>
</feature>